<accession>A0A915KCT6</accession>
<dbReference type="Proteomes" id="UP000887565">
    <property type="component" value="Unplaced"/>
</dbReference>
<protein>
    <submittedName>
        <fullName evidence="2">Uncharacterized protein</fullName>
    </submittedName>
</protein>
<evidence type="ECO:0000313" key="1">
    <source>
        <dbReference type="Proteomes" id="UP000887565"/>
    </source>
</evidence>
<keyword evidence="1" id="KW-1185">Reference proteome</keyword>
<reference evidence="2" key="1">
    <citation type="submission" date="2022-11" db="UniProtKB">
        <authorList>
            <consortium name="WormBaseParasite"/>
        </authorList>
    </citation>
    <scope>IDENTIFICATION</scope>
</reference>
<evidence type="ECO:0000313" key="2">
    <source>
        <dbReference type="WBParaSite" id="nRc.2.0.1.t36593-RA"/>
    </source>
</evidence>
<dbReference type="WBParaSite" id="nRc.2.0.1.t36593-RA">
    <property type="protein sequence ID" value="nRc.2.0.1.t36593-RA"/>
    <property type="gene ID" value="nRc.2.0.1.g36593"/>
</dbReference>
<name>A0A915KCT6_ROMCU</name>
<proteinExistence type="predicted"/>
<sequence>MMAAQTTNVFVVSEHVLGFTHKKTGSAGKPQYQMVPDSYLESAGTGAGFRAKIPVSSSIWIRALMTRSVRISLTRRDFLNGSITCNYTHDCCRKERCVNGLCCYDSNYLHQQREDNCSNDSDCGNLFVCRDKTCEYGGEQYEHISAFKCVQSEDCERFENAKFCIRNACHAYENATHWDGSLFTNSS</sequence>
<organism evidence="1 2">
    <name type="scientific">Romanomermis culicivorax</name>
    <name type="common">Nematode worm</name>
    <dbReference type="NCBI Taxonomy" id="13658"/>
    <lineage>
        <taxon>Eukaryota</taxon>
        <taxon>Metazoa</taxon>
        <taxon>Ecdysozoa</taxon>
        <taxon>Nematoda</taxon>
        <taxon>Enoplea</taxon>
        <taxon>Dorylaimia</taxon>
        <taxon>Mermithida</taxon>
        <taxon>Mermithoidea</taxon>
        <taxon>Mermithidae</taxon>
        <taxon>Romanomermis</taxon>
    </lineage>
</organism>
<dbReference type="AlphaFoldDB" id="A0A915KCT6"/>